<dbReference type="InterPro" id="IPR014710">
    <property type="entry name" value="RmlC-like_jellyroll"/>
</dbReference>
<proteinExistence type="predicted"/>
<gene>
    <name evidence="5" type="ORF">FGK64_14900</name>
</gene>
<evidence type="ECO:0000256" key="2">
    <source>
        <dbReference type="ARBA" id="ARBA00023125"/>
    </source>
</evidence>
<protein>
    <submittedName>
        <fullName evidence="5">Crp/Fnr family transcriptional regulator</fullName>
    </submittedName>
</protein>
<feature type="domain" description="HTH crp-type" evidence="4">
    <location>
        <begin position="149"/>
        <end position="223"/>
    </location>
</feature>
<comment type="caution">
    <text evidence="5">The sequence shown here is derived from an EMBL/GenBank/DDBJ whole genome shotgun (WGS) entry which is preliminary data.</text>
</comment>
<evidence type="ECO:0000256" key="1">
    <source>
        <dbReference type="ARBA" id="ARBA00023015"/>
    </source>
</evidence>
<dbReference type="SMART" id="SM00419">
    <property type="entry name" value="HTH_CRP"/>
    <property type="match status" value="1"/>
</dbReference>
<dbReference type="Pfam" id="PF00027">
    <property type="entry name" value="cNMP_binding"/>
    <property type="match status" value="1"/>
</dbReference>
<dbReference type="Pfam" id="PF13545">
    <property type="entry name" value="HTH_Crp_2"/>
    <property type="match status" value="1"/>
</dbReference>
<name>A0ABY2X8E4_9RHOB</name>
<dbReference type="InterPro" id="IPR018490">
    <property type="entry name" value="cNMP-bd_dom_sf"/>
</dbReference>
<accession>A0ABY2X8E4</accession>
<dbReference type="InterPro" id="IPR036388">
    <property type="entry name" value="WH-like_DNA-bd_sf"/>
</dbReference>
<dbReference type="SUPFAM" id="SSF46785">
    <property type="entry name" value="Winged helix' DNA-binding domain"/>
    <property type="match status" value="1"/>
</dbReference>
<reference evidence="5 6" key="1">
    <citation type="submission" date="2019-05" db="EMBL/GenBank/DDBJ databases">
        <title>Marivita sp. nov. isolated from sea sediment.</title>
        <authorList>
            <person name="Kim W."/>
        </authorList>
    </citation>
    <scope>NUCLEOTIDE SEQUENCE [LARGE SCALE GENOMIC DNA]</scope>
    <source>
        <strain evidence="5 6">CAU 1492</strain>
    </source>
</reference>
<evidence type="ECO:0000313" key="5">
    <source>
        <dbReference type="EMBL" id="TMV11563.1"/>
    </source>
</evidence>
<dbReference type="RefSeq" id="WP_138864628.1">
    <property type="nucleotide sequence ID" value="NZ_VCPC01000003.1"/>
</dbReference>
<evidence type="ECO:0000256" key="3">
    <source>
        <dbReference type="ARBA" id="ARBA00023163"/>
    </source>
</evidence>
<dbReference type="Gene3D" id="1.10.10.10">
    <property type="entry name" value="Winged helix-like DNA-binding domain superfamily/Winged helix DNA-binding domain"/>
    <property type="match status" value="1"/>
</dbReference>
<organism evidence="5 6">
    <name type="scientific">Arenibacterium halophilum</name>
    <dbReference type="NCBI Taxonomy" id="2583821"/>
    <lineage>
        <taxon>Bacteria</taxon>
        <taxon>Pseudomonadati</taxon>
        <taxon>Pseudomonadota</taxon>
        <taxon>Alphaproteobacteria</taxon>
        <taxon>Rhodobacterales</taxon>
        <taxon>Paracoccaceae</taxon>
        <taxon>Arenibacterium</taxon>
    </lineage>
</organism>
<dbReference type="InterPro" id="IPR012318">
    <property type="entry name" value="HTH_CRP"/>
</dbReference>
<evidence type="ECO:0000313" key="6">
    <source>
        <dbReference type="Proteomes" id="UP001191082"/>
    </source>
</evidence>
<dbReference type="InterPro" id="IPR036390">
    <property type="entry name" value="WH_DNA-bd_sf"/>
</dbReference>
<evidence type="ECO:0000259" key="4">
    <source>
        <dbReference type="PROSITE" id="PS51063"/>
    </source>
</evidence>
<dbReference type="CDD" id="cd00038">
    <property type="entry name" value="CAP_ED"/>
    <property type="match status" value="1"/>
</dbReference>
<keyword evidence="2" id="KW-0238">DNA-binding</keyword>
<keyword evidence="6" id="KW-1185">Reference proteome</keyword>
<dbReference type="EMBL" id="VCPC01000003">
    <property type="protein sequence ID" value="TMV11563.1"/>
    <property type="molecule type" value="Genomic_DNA"/>
</dbReference>
<dbReference type="SUPFAM" id="SSF51206">
    <property type="entry name" value="cAMP-binding domain-like"/>
    <property type="match status" value="1"/>
</dbReference>
<dbReference type="Proteomes" id="UP001191082">
    <property type="component" value="Unassembled WGS sequence"/>
</dbReference>
<dbReference type="Gene3D" id="2.60.120.10">
    <property type="entry name" value="Jelly Rolls"/>
    <property type="match status" value="1"/>
</dbReference>
<dbReference type="InterPro" id="IPR000595">
    <property type="entry name" value="cNMP-bd_dom"/>
</dbReference>
<sequence>MAQSCETCPLQKRSMFKELTRDEIRFMNRFKVGELTVDPGTPILMEGSNSPQLYTVFDGMGLRHKSTPSGDRQVLNFIFPGDFIGLQAGIMGEMGHSVEATTRMRLCVFDRSNVWTLFKSHPARAYDLTWIAAVEEHFMGETLLTMGQRSAEAKIAWALLRIFQRGRALGLVRNDAMPLPYRQHDLADALGLSLVHTNKTLARLRTRQLLNWSEGTLTVHDVKKLAEVAEAELEPEMRRPIL</sequence>
<keyword evidence="3" id="KW-0804">Transcription</keyword>
<keyword evidence="1" id="KW-0805">Transcription regulation</keyword>
<dbReference type="PROSITE" id="PS51063">
    <property type="entry name" value="HTH_CRP_2"/>
    <property type="match status" value="1"/>
</dbReference>